<name>A0A285SP90_9HYPH</name>
<accession>A0A285SP90</accession>
<dbReference type="InterPro" id="IPR003738">
    <property type="entry name" value="SRAP"/>
</dbReference>
<sequence length="255" mass="27799">MCGRFALKATEEELRNVFGYLGDAPGTEGMPPRFNIAPTQPIATIRQAHGARRFALVRWGLVPGWVKDPSAFSLLINARAETVAEKPSFRGAIRHRRCLVPASGYYEWHRPSDGSKQPWYIRPRDGKLVALAGLWEEWCDPDGGEIETGALLTVAANASLAPIHHRMPAVIAPEDFDTWLDVGGTSVKEALALLRPAPDGFFEAVPVSQRVNSARDDDEALTDQVAVQETSAAAHAQPTRQAKPAGRDAGQLDLF</sequence>
<evidence type="ECO:0000256" key="8">
    <source>
        <dbReference type="RuleBase" id="RU364100"/>
    </source>
</evidence>
<evidence type="ECO:0000313" key="11">
    <source>
        <dbReference type="Proteomes" id="UP000219331"/>
    </source>
</evidence>
<dbReference type="OrthoDB" id="9782620at2"/>
<dbReference type="RefSeq" id="WP_097175106.1">
    <property type="nucleotide sequence ID" value="NZ_OBML01000006.1"/>
</dbReference>
<dbReference type="GO" id="GO:0008233">
    <property type="term" value="F:peptidase activity"/>
    <property type="evidence" value="ECO:0007669"/>
    <property type="project" value="UniProtKB-KW"/>
</dbReference>
<keyword evidence="11" id="KW-1185">Reference proteome</keyword>
<evidence type="ECO:0000256" key="2">
    <source>
        <dbReference type="ARBA" id="ARBA00022670"/>
    </source>
</evidence>
<dbReference type="GO" id="GO:0106300">
    <property type="term" value="P:protein-DNA covalent cross-linking repair"/>
    <property type="evidence" value="ECO:0007669"/>
    <property type="project" value="InterPro"/>
</dbReference>
<dbReference type="STRING" id="538381.GCA_001696535_02674"/>
<dbReference type="GO" id="GO:0016829">
    <property type="term" value="F:lyase activity"/>
    <property type="evidence" value="ECO:0007669"/>
    <property type="project" value="UniProtKB-KW"/>
</dbReference>
<dbReference type="AlphaFoldDB" id="A0A285SP90"/>
<reference evidence="10 11" key="1">
    <citation type="submission" date="2017-08" db="EMBL/GenBank/DDBJ databases">
        <authorList>
            <person name="de Groot N.N."/>
        </authorList>
    </citation>
    <scope>NUCLEOTIDE SEQUENCE [LARGE SCALE GENOMIC DNA]</scope>
    <source>
        <strain evidence="10 11">USBA 352</strain>
    </source>
</reference>
<dbReference type="SUPFAM" id="SSF143081">
    <property type="entry name" value="BB1717-like"/>
    <property type="match status" value="1"/>
</dbReference>
<evidence type="ECO:0000256" key="9">
    <source>
        <dbReference type="SAM" id="MobiDB-lite"/>
    </source>
</evidence>
<dbReference type="Gene3D" id="3.90.1680.10">
    <property type="entry name" value="SOS response associated peptidase-like"/>
    <property type="match status" value="1"/>
</dbReference>
<dbReference type="PANTHER" id="PTHR13604">
    <property type="entry name" value="DC12-RELATED"/>
    <property type="match status" value="1"/>
</dbReference>
<keyword evidence="2 8" id="KW-0645">Protease</keyword>
<keyword evidence="6" id="KW-0238">DNA-binding</keyword>
<evidence type="ECO:0000256" key="6">
    <source>
        <dbReference type="ARBA" id="ARBA00023125"/>
    </source>
</evidence>
<proteinExistence type="inferred from homology"/>
<dbReference type="Proteomes" id="UP000219331">
    <property type="component" value="Unassembled WGS sequence"/>
</dbReference>
<organism evidence="10 11">
    <name type="scientific">Stappia indica</name>
    <dbReference type="NCBI Taxonomy" id="538381"/>
    <lineage>
        <taxon>Bacteria</taxon>
        <taxon>Pseudomonadati</taxon>
        <taxon>Pseudomonadota</taxon>
        <taxon>Alphaproteobacteria</taxon>
        <taxon>Hyphomicrobiales</taxon>
        <taxon>Stappiaceae</taxon>
        <taxon>Stappia</taxon>
    </lineage>
</organism>
<dbReference type="EC" id="3.4.-.-" evidence="8"/>
<dbReference type="GO" id="GO:0006508">
    <property type="term" value="P:proteolysis"/>
    <property type="evidence" value="ECO:0007669"/>
    <property type="project" value="UniProtKB-KW"/>
</dbReference>
<evidence type="ECO:0000256" key="1">
    <source>
        <dbReference type="ARBA" id="ARBA00008136"/>
    </source>
</evidence>
<dbReference type="InterPro" id="IPR036590">
    <property type="entry name" value="SRAP-like"/>
</dbReference>
<dbReference type="PANTHER" id="PTHR13604:SF0">
    <property type="entry name" value="ABASIC SITE PROCESSING PROTEIN HMCES"/>
    <property type="match status" value="1"/>
</dbReference>
<keyword evidence="7" id="KW-0456">Lyase</keyword>
<dbReference type="EMBL" id="OBML01000006">
    <property type="protein sequence ID" value="SOC09899.1"/>
    <property type="molecule type" value="Genomic_DNA"/>
</dbReference>
<keyword evidence="5" id="KW-0190">Covalent protein-DNA linkage</keyword>
<protein>
    <recommendedName>
        <fullName evidence="8">Abasic site processing protein</fullName>
        <ecNumber evidence="8">3.4.-.-</ecNumber>
    </recommendedName>
</protein>
<evidence type="ECO:0000256" key="4">
    <source>
        <dbReference type="ARBA" id="ARBA00022801"/>
    </source>
</evidence>
<dbReference type="Pfam" id="PF02586">
    <property type="entry name" value="SRAP"/>
    <property type="match status" value="1"/>
</dbReference>
<keyword evidence="4 8" id="KW-0378">Hydrolase</keyword>
<gene>
    <name evidence="10" type="ORF">SAMN05421512_106146</name>
</gene>
<evidence type="ECO:0000313" key="10">
    <source>
        <dbReference type="EMBL" id="SOC09899.1"/>
    </source>
</evidence>
<evidence type="ECO:0000256" key="5">
    <source>
        <dbReference type="ARBA" id="ARBA00023124"/>
    </source>
</evidence>
<dbReference type="GO" id="GO:0003697">
    <property type="term" value="F:single-stranded DNA binding"/>
    <property type="evidence" value="ECO:0007669"/>
    <property type="project" value="InterPro"/>
</dbReference>
<evidence type="ECO:0000256" key="7">
    <source>
        <dbReference type="ARBA" id="ARBA00023239"/>
    </source>
</evidence>
<comment type="similarity">
    <text evidence="1 8">Belongs to the SOS response-associated peptidase family.</text>
</comment>
<evidence type="ECO:0000256" key="3">
    <source>
        <dbReference type="ARBA" id="ARBA00022763"/>
    </source>
</evidence>
<feature type="region of interest" description="Disordered" evidence="9">
    <location>
        <begin position="230"/>
        <end position="255"/>
    </location>
</feature>
<keyword evidence="3" id="KW-0227">DNA damage</keyword>